<evidence type="ECO:0000313" key="1">
    <source>
        <dbReference type="EMBL" id="MQY52681.1"/>
    </source>
</evidence>
<evidence type="ECO:0000313" key="2">
    <source>
        <dbReference type="Proteomes" id="UP000480275"/>
    </source>
</evidence>
<sequence length="193" mass="20949">MISLVSELSASLPALRVHCTVAALILRWRREIWRSLAVALAVVFAGEASSVMAAEPAPVPPVDIVAAEFGVFVDGGHDELVLVPTRLVPHVVGQRYGWAIELRTARRSVSVREEYVRPTASPTADAAVAIDPVRDSLQLPVATSRQVSQRQLVPVNGLIYGEWAVGPGEPAGHRTLRVVIENEAQLVFDYDMK</sequence>
<protein>
    <submittedName>
        <fullName evidence="1">Uncharacterized protein</fullName>
    </submittedName>
</protein>
<name>A0A6L5K011_RHOTE</name>
<gene>
    <name evidence="1" type="ORF">GHK24_12960</name>
</gene>
<dbReference type="EMBL" id="WIXJ01000014">
    <property type="protein sequence ID" value="MQY52681.1"/>
    <property type="molecule type" value="Genomic_DNA"/>
</dbReference>
<reference evidence="1 2" key="1">
    <citation type="submission" date="2019-10" db="EMBL/GenBank/DDBJ databases">
        <title>Whole-genome sequence of the purple nonsulfur photosynthetic bacterium Rhodocyclus tenuis.</title>
        <authorList>
            <person name="Kyndt J.A."/>
            <person name="Meyer T.E."/>
        </authorList>
    </citation>
    <scope>NUCLEOTIDE SEQUENCE [LARGE SCALE GENOMIC DNA]</scope>
    <source>
        <strain evidence="1 2">DSM 110</strain>
    </source>
</reference>
<comment type="caution">
    <text evidence="1">The sequence shown here is derived from an EMBL/GenBank/DDBJ whole genome shotgun (WGS) entry which is preliminary data.</text>
</comment>
<dbReference type="OrthoDB" id="511130at2"/>
<proteinExistence type="predicted"/>
<dbReference type="Proteomes" id="UP000480275">
    <property type="component" value="Unassembled WGS sequence"/>
</dbReference>
<accession>A0A6L5K011</accession>
<dbReference type="AlphaFoldDB" id="A0A6L5K011"/>
<organism evidence="1 2">
    <name type="scientific">Rhodocyclus tenuis</name>
    <name type="common">Rhodospirillum tenue</name>
    <dbReference type="NCBI Taxonomy" id="1066"/>
    <lineage>
        <taxon>Bacteria</taxon>
        <taxon>Pseudomonadati</taxon>
        <taxon>Pseudomonadota</taxon>
        <taxon>Betaproteobacteria</taxon>
        <taxon>Rhodocyclales</taxon>
        <taxon>Rhodocyclaceae</taxon>
        <taxon>Rhodocyclus</taxon>
    </lineage>
</organism>